<evidence type="ECO:0000256" key="6">
    <source>
        <dbReference type="ARBA" id="ARBA00022918"/>
    </source>
</evidence>
<reference evidence="8" key="1">
    <citation type="journal article" date="2015" name="Genome Biol. Evol.">
        <title>Organellar Genomes of White Spruce (Picea glauca): Assembly and Annotation.</title>
        <authorList>
            <person name="Jackman S.D."/>
            <person name="Warren R.L."/>
            <person name="Gibb E.A."/>
            <person name="Vandervalk B.P."/>
            <person name="Mohamadi H."/>
            <person name="Chu J."/>
            <person name="Raymond A."/>
            <person name="Pleasance S."/>
            <person name="Coope R."/>
            <person name="Wildung M.R."/>
            <person name="Ritland C.E."/>
            <person name="Bousquet J."/>
            <person name="Jones S.J."/>
            <person name="Bohlmann J."/>
            <person name="Birol I."/>
        </authorList>
    </citation>
    <scope>NUCLEOTIDE SEQUENCE [LARGE SCALE GENOMIC DNA]</scope>
    <source>
        <tissue evidence="8">Flushing bud</tissue>
    </source>
</reference>
<gene>
    <name evidence="8" type="ORF">ABT39_MTgene3939</name>
</gene>
<accession>A0A101M1Q7</accession>
<dbReference type="EMBL" id="LKAM01000003">
    <property type="protein sequence ID" value="KUM49390.1"/>
    <property type="molecule type" value="Genomic_DNA"/>
</dbReference>
<dbReference type="Pfam" id="PF17917">
    <property type="entry name" value="RT_RNaseH"/>
    <property type="match status" value="1"/>
</dbReference>
<evidence type="ECO:0000256" key="5">
    <source>
        <dbReference type="ARBA" id="ARBA00022801"/>
    </source>
</evidence>
<evidence type="ECO:0000256" key="2">
    <source>
        <dbReference type="ARBA" id="ARBA00022695"/>
    </source>
</evidence>
<dbReference type="GO" id="GO:0004519">
    <property type="term" value="F:endonuclease activity"/>
    <property type="evidence" value="ECO:0007669"/>
    <property type="project" value="UniProtKB-KW"/>
</dbReference>
<keyword evidence="6" id="KW-0695">RNA-directed DNA polymerase</keyword>
<organism evidence="8">
    <name type="scientific">Picea glauca</name>
    <name type="common">White spruce</name>
    <name type="synonym">Pinus glauca</name>
    <dbReference type="NCBI Taxonomy" id="3330"/>
    <lineage>
        <taxon>Eukaryota</taxon>
        <taxon>Viridiplantae</taxon>
        <taxon>Streptophyta</taxon>
        <taxon>Embryophyta</taxon>
        <taxon>Tracheophyta</taxon>
        <taxon>Spermatophyta</taxon>
        <taxon>Pinopsida</taxon>
        <taxon>Pinidae</taxon>
        <taxon>Conifers I</taxon>
        <taxon>Pinales</taxon>
        <taxon>Pinaceae</taxon>
        <taxon>Picea</taxon>
    </lineage>
</organism>
<evidence type="ECO:0000259" key="7">
    <source>
        <dbReference type="Pfam" id="PF17917"/>
    </source>
</evidence>
<comment type="caution">
    <text evidence="8">The sequence shown here is derived from an EMBL/GenBank/DDBJ whole genome shotgun (WGS) entry which is preliminary data.</text>
</comment>
<name>A0A101M1Q7_PICGL</name>
<evidence type="ECO:0000256" key="1">
    <source>
        <dbReference type="ARBA" id="ARBA00022679"/>
    </source>
</evidence>
<keyword evidence="2" id="KW-0548">Nucleotidyltransferase</keyword>
<keyword evidence="3" id="KW-0540">Nuclease</keyword>
<evidence type="ECO:0000256" key="3">
    <source>
        <dbReference type="ARBA" id="ARBA00022722"/>
    </source>
</evidence>
<feature type="domain" description="Reverse transcriptase RNase H-like" evidence="7">
    <location>
        <begin position="1"/>
        <end position="36"/>
    </location>
</feature>
<keyword evidence="1" id="KW-0808">Transferase</keyword>
<dbReference type="GO" id="GO:0016787">
    <property type="term" value="F:hydrolase activity"/>
    <property type="evidence" value="ECO:0007669"/>
    <property type="project" value="UniProtKB-KW"/>
</dbReference>
<evidence type="ECO:0000313" key="8">
    <source>
        <dbReference type="EMBL" id="KUM49390.1"/>
    </source>
</evidence>
<keyword evidence="8" id="KW-0496">Mitochondrion</keyword>
<dbReference type="InterPro" id="IPR041373">
    <property type="entry name" value="RT_RNaseH"/>
</dbReference>
<evidence type="ECO:0000256" key="4">
    <source>
        <dbReference type="ARBA" id="ARBA00022759"/>
    </source>
</evidence>
<sequence length="37" mass="4067">MDASGYAMGVVLMQGGRPISYHSELFHGAIFQYPTYA</sequence>
<dbReference type="AlphaFoldDB" id="A0A101M1Q7"/>
<keyword evidence="5" id="KW-0378">Hydrolase</keyword>
<geneLocation type="mitochondrion" evidence="8"/>
<dbReference type="GO" id="GO:0003964">
    <property type="term" value="F:RNA-directed DNA polymerase activity"/>
    <property type="evidence" value="ECO:0007669"/>
    <property type="project" value="UniProtKB-KW"/>
</dbReference>
<protein>
    <recommendedName>
        <fullName evidence="7">Reverse transcriptase RNase H-like domain-containing protein</fullName>
    </recommendedName>
</protein>
<proteinExistence type="predicted"/>
<keyword evidence="4" id="KW-0255">Endonuclease</keyword>